<organism evidence="1 2">
    <name type="scientific">Bacillus sonorensis</name>
    <dbReference type="NCBI Taxonomy" id="119858"/>
    <lineage>
        <taxon>Bacteria</taxon>
        <taxon>Bacillati</taxon>
        <taxon>Bacillota</taxon>
        <taxon>Bacilli</taxon>
        <taxon>Bacillales</taxon>
        <taxon>Bacillaceae</taxon>
        <taxon>Bacillus</taxon>
    </lineage>
</organism>
<proteinExistence type="predicted"/>
<accession>A0ABM6LLU1</accession>
<sequence>MIINKRDFDVKGVRYTIGQPSKMMHRNYQS</sequence>
<name>A0ABM6LLU1_9BACI</name>
<evidence type="ECO:0000313" key="1">
    <source>
        <dbReference type="EMBL" id="ASB90352.1"/>
    </source>
</evidence>
<protein>
    <submittedName>
        <fullName evidence="1">Uncharacterized protein</fullName>
    </submittedName>
</protein>
<reference evidence="1 2" key="1">
    <citation type="submission" date="2017-06" db="EMBL/GenBank/DDBJ databases">
        <title>Genome sequence of Bacillus sonorensis strain SRCM101395.</title>
        <authorList>
            <person name="Cho S.H."/>
        </authorList>
    </citation>
    <scope>NUCLEOTIDE SEQUENCE [LARGE SCALE GENOMIC DNA]</scope>
    <source>
        <strain evidence="1 2">SRCM101395</strain>
    </source>
</reference>
<evidence type="ECO:0000313" key="2">
    <source>
        <dbReference type="Proteomes" id="UP000196877"/>
    </source>
</evidence>
<dbReference type="Proteomes" id="UP000196877">
    <property type="component" value="Chromosome"/>
</dbReference>
<gene>
    <name evidence="1" type="ORF">S101395_03846</name>
</gene>
<keyword evidence="2" id="KW-1185">Reference proteome</keyword>
<dbReference type="EMBL" id="CP021920">
    <property type="protein sequence ID" value="ASB90352.1"/>
    <property type="molecule type" value="Genomic_DNA"/>
</dbReference>